<evidence type="ECO:0000313" key="1">
    <source>
        <dbReference type="EMBL" id="MEQ2287967.1"/>
    </source>
</evidence>
<dbReference type="EMBL" id="JAHRIP010020213">
    <property type="protein sequence ID" value="MEQ2287967.1"/>
    <property type="molecule type" value="Genomic_DNA"/>
</dbReference>
<sequence>MEVEREGKTCGKCRWGRDSNLGQLHQGLRPPFMGCVLDPLHHQHCTHCFFCFYTKPIDPNYKNTLPEHVASRSCSLFCDCLRHPLLHPSGTVREVCPCTFNE</sequence>
<reference evidence="1 2" key="1">
    <citation type="submission" date="2021-06" db="EMBL/GenBank/DDBJ databases">
        <authorList>
            <person name="Palmer J.M."/>
        </authorList>
    </citation>
    <scope>NUCLEOTIDE SEQUENCE [LARGE SCALE GENOMIC DNA]</scope>
    <source>
        <strain evidence="1 2">AS_MEX2019</strain>
        <tissue evidence="1">Muscle</tissue>
    </source>
</reference>
<protein>
    <submittedName>
        <fullName evidence="1">Uncharacterized protein</fullName>
    </submittedName>
</protein>
<proteinExistence type="predicted"/>
<accession>A0ABV0Y2G8</accession>
<evidence type="ECO:0000313" key="2">
    <source>
        <dbReference type="Proteomes" id="UP001469553"/>
    </source>
</evidence>
<gene>
    <name evidence="1" type="ORF">AMECASPLE_018188</name>
</gene>
<dbReference type="Proteomes" id="UP001469553">
    <property type="component" value="Unassembled WGS sequence"/>
</dbReference>
<name>A0ABV0Y2G8_9TELE</name>
<comment type="caution">
    <text evidence="1">The sequence shown here is derived from an EMBL/GenBank/DDBJ whole genome shotgun (WGS) entry which is preliminary data.</text>
</comment>
<keyword evidence="2" id="KW-1185">Reference proteome</keyword>
<organism evidence="1 2">
    <name type="scientific">Ameca splendens</name>
    <dbReference type="NCBI Taxonomy" id="208324"/>
    <lineage>
        <taxon>Eukaryota</taxon>
        <taxon>Metazoa</taxon>
        <taxon>Chordata</taxon>
        <taxon>Craniata</taxon>
        <taxon>Vertebrata</taxon>
        <taxon>Euteleostomi</taxon>
        <taxon>Actinopterygii</taxon>
        <taxon>Neopterygii</taxon>
        <taxon>Teleostei</taxon>
        <taxon>Neoteleostei</taxon>
        <taxon>Acanthomorphata</taxon>
        <taxon>Ovalentaria</taxon>
        <taxon>Atherinomorphae</taxon>
        <taxon>Cyprinodontiformes</taxon>
        <taxon>Goodeidae</taxon>
        <taxon>Ameca</taxon>
    </lineage>
</organism>